<dbReference type="PANTHER" id="PTHR48207">
    <property type="entry name" value="SUCCINATE--HYDROXYMETHYLGLUTARATE COA-TRANSFERASE"/>
    <property type="match status" value="1"/>
</dbReference>
<keyword evidence="1 2" id="KW-0808">Transferase</keyword>
<reference evidence="3" key="1">
    <citation type="journal article" date="2019" name="Int. J. Syst. Evol. Microbiol.">
        <title>The Global Catalogue of Microorganisms (GCM) 10K type strain sequencing project: providing services to taxonomists for standard genome sequencing and annotation.</title>
        <authorList>
            <consortium name="The Broad Institute Genomics Platform"/>
            <consortium name="The Broad Institute Genome Sequencing Center for Infectious Disease"/>
            <person name="Wu L."/>
            <person name="Ma J."/>
        </authorList>
    </citation>
    <scope>NUCLEOTIDE SEQUENCE [LARGE SCALE GENOMIC DNA]</scope>
    <source>
        <strain evidence="3">JCM 17933</strain>
    </source>
</reference>
<dbReference type="InterPro" id="IPR050483">
    <property type="entry name" value="CoA-transferase_III_domain"/>
</dbReference>
<dbReference type="Proteomes" id="UP001500503">
    <property type="component" value="Unassembled WGS sequence"/>
</dbReference>
<protein>
    <submittedName>
        <fullName evidence="2">CoA transferase</fullName>
    </submittedName>
</protein>
<evidence type="ECO:0000313" key="3">
    <source>
        <dbReference type="Proteomes" id="UP001500503"/>
    </source>
</evidence>
<dbReference type="InterPro" id="IPR044855">
    <property type="entry name" value="CoA-Trfase_III_dom3_sf"/>
</dbReference>
<dbReference type="Gene3D" id="3.30.1540.10">
    <property type="entry name" value="formyl-coa transferase, domain 3"/>
    <property type="match status" value="1"/>
</dbReference>
<dbReference type="SUPFAM" id="SSF89796">
    <property type="entry name" value="CoA-transferase family III (CaiB/BaiF)"/>
    <property type="match status" value="1"/>
</dbReference>
<evidence type="ECO:0000313" key="2">
    <source>
        <dbReference type="EMBL" id="GAA4489237.1"/>
    </source>
</evidence>
<proteinExistence type="predicted"/>
<dbReference type="EMBL" id="BAABHF010000015">
    <property type="protein sequence ID" value="GAA4489237.1"/>
    <property type="molecule type" value="Genomic_DNA"/>
</dbReference>
<comment type="caution">
    <text evidence="2">The sequence shown here is derived from an EMBL/GenBank/DDBJ whole genome shotgun (WGS) entry which is preliminary data.</text>
</comment>
<name>A0ABP8PQ11_9ACTN</name>
<dbReference type="Gene3D" id="3.40.50.10540">
    <property type="entry name" value="Crotonobetainyl-coa:carnitine coa-transferase, domain 1"/>
    <property type="match status" value="1"/>
</dbReference>
<keyword evidence="3" id="KW-1185">Reference proteome</keyword>
<dbReference type="InterPro" id="IPR023606">
    <property type="entry name" value="CoA-Trfase_III_dom_1_sf"/>
</dbReference>
<accession>A0ABP8PQ11</accession>
<sequence>MKVLEGIRVLDLSIAMSGPFAAMKLADLGADVIKVEPPGGEWQRHAPAGGARGNEVNASFLSLNRNKRSLSIDLKSEAGGRLLRDLVSTADVFLQNYRPGVAQRLGVDYETLRAVKPDLVYVSVSGYGETGPYARRPGQDVLLQAMSGALFSAGRPGEPPAPAPYFLVDAFAAYSAFEGALAALFHRQRTGEGQLVQVNMLDAIIAAQMQEISVRTVGRVPQTRAEAIHAHSYIRAPYGVFPTRDGYLAISFAEPAVLAELMEDPRLAAYEAERDGFSEREKISALVEENLRKRTTAEWIEKLGTAGVWCGPVYDYDDLLTDPQVLHNGSFVTYDHPTEGTVTTPGFPFRLSGSPQTVDRPAPVNGEHSHEVLRELGLGEDRIDRLEQEGVIVRARPAARAAVDRRG</sequence>
<dbReference type="Pfam" id="PF02515">
    <property type="entry name" value="CoA_transf_3"/>
    <property type="match status" value="1"/>
</dbReference>
<evidence type="ECO:0000256" key="1">
    <source>
        <dbReference type="ARBA" id="ARBA00022679"/>
    </source>
</evidence>
<dbReference type="RefSeq" id="WP_345460444.1">
    <property type="nucleotide sequence ID" value="NZ_BAABHF010000015.1"/>
</dbReference>
<dbReference type="PANTHER" id="PTHR48207:SF4">
    <property type="entry name" value="BLL6097 PROTEIN"/>
    <property type="match status" value="1"/>
</dbReference>
<dbReference type="GO" id="GO:0016740">
    <property type="term" value="F:transferase activity"/>
    <property type="evidence" value="ECO:0007669"/>
    <property type="project" value="UniProtKB-KW"/>
</dbReference>
<organism evidence="2 3">
    <name type="scientific">Actinoallomurus oryzae</name>
    <dbReference type="NCBI Taxonomy" id="502180"/>
    <lineage>
        <taxon>Bacteria</taxon>
        <taxon>Bacillati</taxon>
        <taxon>Actinomycetota</taxon>
        <taxon>Actinomycetes</taxon>
        <taxon>Streptosporangiales</taxon>
        <taxon>Thermomonosporaceae</taxon>
        <taxon>Actinoallomurus</taxon>
    </lineage>
</organism>
<dbReference type="InterPro" id="IPR003673">
    <property type="entry name" value="CoA-Trfase_fam_III"/>
</dbReference>
<gene>
    <name evidence="2" type="ORF">GCM10023191_019710</name>
</gene>